<gene>
    <name evidence="5 7" type="primary">tam</name>
    <name evidence="7" type="ORF">WKW80_02420</name>
</gene>
<dbReference type="Gene3D" id="3.40.50.150">
    <property type="entry name" value="Vaccinia Virus protein VP39"/>
    <property type="match status" value="1"/>
</dbReference>
<keyword evidence="2 5" id="KW-0489">Methyltransferase</keyword>
<comment type="subcellular location">
    <subcellularLocation>
        <location evidence="5">Cytoplasm</location>
    </subcellularLocation>
</comment>
<dbReference type="InterPro" id="IPR029063">
    <property type="entry name" value="SAM-dependent_MTases_sf"/>
</dbReference>
<proteinExistence type="inferred from homology"/>
<dbReference type="InterPro" id="IPR041698">
    <property type="entry name" value="Methyltransf_25"/>
</dbReference>
<dbReference type="InterPro" id="IPR023506">
    <property type="entry name" value="Trans-aconitate_MeTrfase"/>
</dbReference>
<organism evidence="7 8">
    <name type="scientific">Variovorax humicola</name>
    <dbReference type="NCBI Taxonomy" id="1769758"/>
    <lineage>
        <taxon>Bacteria</taxon>
        <taxon>Pseudomonadati</taxon>
        <taxon>Pseudomonadota</taxon>
        <taxon>Betaproteobacteria</taxon>
        <taxon>Burkholderiales</taxon>
        <taxon>Comamonadaceae</taxon>
        <taxon>Variovorax</taxon>
    </lineage>
</organism>
<comment type="function">
    <text evidence="5">Catalyzes the S-adenosylmethionine monomethyl esterification of trans-aconitate.</text>
</comment>
<evidence type="ECO:0000256" key="3">
    <source>
        <dbReference type="ARBA" id="ARBA00022679"/>
    </source>
</evidence>
<name>A0ABU8VT75_9BURK</name>
<comment type="similarity">
    <text evidence="5">Belongs to the methyltransferase superfamily. Tam family.</text>
</comment>
<evidence type="ECO:0000256" key="4">
    <source>
        <dbReference type="ARBA" id="ARBA00022691"/>
    </source>
</evidence>
<keyword evidence="3 5" id="KW-0808">Transferase</keyword>
<dbReference type="NCBIfam" id="NF002463">
    <property type="entry name" value="PRK01683.1"/>
    <property type="match status" value="1"/>
</dbReference>
<comment type="catalytic activity">
    <reaction evidence="5">
        <text>trans-aconitate + S-adenosyl-L-methionine = (E)-3-(methoxycarbonyl)pent-2-enedioate + S-adenosyl-L-homocysteine</text>
        <dbReference type="Rhea" id="RHEA:14969"/>
        <dbReference type="ChEBI" id="CHEBI:15708"/>
        <dbReference type="ChEBI" id="CHEBI:57470"/>
        <dbReference type="ChEBI" id="CHEBI:57856"/>
        <dbReference type="ChEBI" id="CHEBI:59789"/>
        <dbReference type="EC" id="2.1.1.144"/>
    </reaction>
</comment>
<dbReference type="CDD" id="cd02440">
    <property type="entry name" value="AdoMet_MTases"/>
    <property type="match status" value="1"/>
</dbReference>
<keyword evidence="1 5" id="KW-0963">Cytoplasm</keyword>
<protein>
    <recommendedName>
        <fullName evidence="5">Trans-aconitate 2-methyltransferase</fullName>
        <ecNumber evidence="5">2.1.1.144</ecNumber>
    </recommendedName>
</protein>
<dbReference type="Gene3D" id="1.10.150.290">
    <property type="entry name" value="S-adenosyl-L-methionine-dependent methyltransferases"/>
    <property type="match status" value="1"/>
</dbReference>
<dbReference type="RefSeq" id="WP_340361919.1">
    <property type="nucleotide sequence ID" value="NZ_JBBKZV010000001.1"/>
</dbReference>
<accession>A0ABU8VT75</accession>
<dbReference type="HAMAP" id="MF_00560">
    <property type="entry name" value="Tran_acon_Me_trans"/>
    <property type="match status" value="1"/>
</dbReference>
<evidence type="ECO:0000256" key="2">
    <source>
        <dbReference type="ARBA" id="ARBA00022603"/>
    </source>
</evidence>
<evidence type="ECO:0000259" key="6">
    <source>
        <dbReference type="Pfam" id="PF13649"/>
    </source>
</evidence>
<dbReference type="InterPro" id="IPR023149">
    <property type="entry name" value="Trans_acon_MeTrfase_C"/>
</dbReference>
<dbReference type="GO" id="GO:0030798">
    <property type="term" value="F:trans-aconitate 2-methyltransferase activity"/>
    <property type="evidence" value="ECO:0007669"/>
    <property type="project" value="UniProtKB-EC"/>
</dbReference>
<dbReference type="EC" id="2.1.1.144" evidence="5"/>
<reference evidence="7 8" key="1">
    <citation type="submission" date="2024-03" db="EMBL/GenBank/DDBJ databases">
        <title>Novel species of the genus Variovorax.</title>
        <authorList>
            <person name="Liu Q."/>
            <person name="Xin Y.-H."/>
        </authorList>
    </citation>
    <scope>NUCLEOTIDE SEQUENCE [LARGE SCALE GENOMIC DNA]</scope>
    <source>
        <strain evidence="7 8">KACC 18501</strain>
    </source>
</reference>
<keyword evidence="4 5" id="KW-0949">S-adenosyl-L-methionine</keyword>
<dbReference type="GO" id="GO:0032259">
    <property type="term" value="P:methylation"/>
    <property type="evidence" value="ECO:0007669"/>
    <property type="project" value="UniProtKB-KW"/>
</dbReference>
<feature type="domain" description="Methyltransferase" evidence="6">
    <location>
        <begin position="37"/>
        <end position="126"/>
    </location>
</feature>
<sequence length="259" mass="29195">MLDWNPALYSRFEDERTRPARDLLARVAMDPAGVANVVDLGCGPGNSTELLVERFPHASVVGTDNSEAMLDKARERLPAATFQLSDIQDWQPDVAPDLIYANASLQWVPGHETLFPRLLDALAPGGTLAIQMPDNRDEPTHRLMRELAAKAPWAKAIGDFSRFRTELMALDGYYDLLAPLAESIDVWRTAYQHPMESPAAIVDWVRGTGLKPFVDRLSPELQESYLAAYERRIDMNYPERSDEKRLLAFPRMFIVARKA</sequence>
<dbReference type="Proteomes" id="UP001363010">
    <property type="component" value="Unassembled WGS sequence"/>
</dbReference>
<comment type="caution">
    <text evidence="7">The sequence shown here is derived from an EMBL/GenBank/DDBJ whole genome shotgun (WGS) entry which is preliminary data.</text>
</comment>
<dbReference type="EMBL" id="JBBKZV010000001">
    <property type="protein sequence ID" value="MEJ8820890.1"/>
    <property type="molecule type" value="Genomic_DNA"/>
</dbReference>
<evidence type="ECO:0000313" key="7">
    <source>
        <dbReference type="EMBL" id="MEJ8820890.1"/>
    </source>
</evidence>
<dbReference type="SUPFAM" id="SSF53335">
    <property type="entry name" value="S-adenosyl-L-methionine-dependent methyltransferases"/>
    <property type="match status" value="1"/>
</dbReference>
<dbReference type="Pfam" id="PF13649">
    <property type="entry name" value="Methyltransf_25"/>
    <property type="match status" value="1"/>
</dbReference>
<evidence type="ECO:0000313" key="8">
    <source>
        <dbReference type="Proteomes" id="UP001363010"/>
    </source>
</evidence>
<evidence type="ECO:0000256" key="1">
    <source>
        <dbReference type="ARBA" id="ARBA00022490"/>
    </source>
</evidence>
<dbReference type="PANTHER" id="PTHR43861:SF1">
    <property type="entry name" value="TRANS-ACONITATE 2-METHYLTRANSFERASE"/>
    <property type="match status" value="1"/>
</dbReference>
<evidence type="ECO:0000256" key="5">
    <source>
        <dbReference type="HAMAP-Rule" id="MF_00560"/>
    </source>
</evidence>
<keyword evidence="8" id="KW-1185">Reference proteome</keyword>
<dbReference type="PANTHER" id="PTHR43861">
    <property type="entry name" value="TRANS-ACONITATE 2-METHYLTRANSFERASE-RELATED"/>
    <property type="match status" value="1"/>
</dbReference>